<evidence type="ECO:0000256" key="4">
    <source>
        <dbReference type="ARBA" id="ARBA00004947"/>
    </source>
</evidence>
<comment type="catalytic activity">
    <reaction evidence="1">
        <text>UDP-N-acetyl-alpha-D-glucosamine = UDP-N-acetyl-alpha-D-galactosamine</text>
        <dbReference type="Rhea" id="RHEA:20517"/>
        <dbReference type="ChEBI" id="CHEBI:57705"/>
        <dbReference type="ChEBI" id="CHEBI:67138"/>
        <dbReference type="EC" id="5.1.3.7"/>
    </reaction>
</comment>
<evidence type="ECO:0000256" key="6">
    <source>
        <dbReference type="ARBA" id="ARBA00013189"/>
    </source>
</evidence>
<accession>A0AAN7SR22</accession>
<reference evidence="13" key="1">
    <citation type="submission" date="2023-01" db="EMBL/GenBank/DDBJ databases">
        <title>Key to firefly adult light organ development and bioluminescence: homeobox transcription factors regulate luciferase expression and transportation to peroxisome.</title>
        <authorList>
            <person name="Fu X."/>
        </authorList>
    </citation>
    <scope>NUCLEOTIDE SEQUENCE [LARGE SCALE GENOMIC DNA]</scope>
</reference>
<dbReference type="EMBL" id="JARPUR010000001">
    <property type="protein sequence ID" value="KAK4885628.1"/>
    <property type="molecule type" value="Genomic_DNA"/>
</dbReference>
<evidence type="ECO:0000313" key="12">
    <source>
        <dbReference type="EMBL" id="KAK4885628.1"/>
    </source>
</evidence>
<keyword evidence="13" id="KW-1185">Reference proteome</keyword>
<protein>
    <recommendedName>
        <fullName evidence="10">UDP-N-acetylglucosamine 4-epimerase</fullName>
        <ecNumber evidence="6">5.1.3.2</ecNumber>
        <ecNumber evidence="5">5.1.3.7</ecNumber>
    </recommendedName>
</protein>
<dbReference type="InterPro" id="IPR036291">
    <property type="entry name" value="NAD(P)-bd_dom_sf"/>
</dbReference>
<dbReference type="InterPro" id="IPR005886">
    <property type="entry name" value="UDP_G4E"/>
</dbReference>
<dbReference type="EC" id="5.1.3.7" evidence="5"/>
<dbReference type="PANTHER" id="PTHR43725:SF47">
    <property type="entry name" value="UDP-GLUCOSE 4-EPIMERASE"/>
    <property type="match status" value="1"/>
</dbReference>
<dbReference type="InterPro" id="IPR001509">
    <property type="entry name" value="Epimerase_deHydtase"/>
</dbReference>
<evidence type="ECO:0000313" key="13">
    <source>
        <dbReference type="Proteomes" id="UP001353858"/>
    </source>
</evidence>
<dbReference type="GO" id="GO:0033499">
    <property type="term" value="P:galactose catabolic process via UDP-galactose, Leloir pathway"/>
    <property type="evidence" value="ECO:0007669"/>
    <property type="project" value="TreeGrafter"/>
</dbReference>
<gene>
    <name evidence="12" type="ORF">RN001_001899</name>
</gene>
<comment type="caution">
    <text evidence="12">The sequence shown here is derived from an EMBL/GenBank/DDBJ whole genome shotgun (WGS) entry which is preliminary data.</text>
</comment>
<dbReference type="EC" id="5.1.3.2" evidence="6"/>
<comment type="cofactor">
    <cofactor evidence="3">
        <name>NAD(+)</name>
        <dbReference type="ChEBI" id="CHEBI:57540"/>
    </cofactor>
</comment>
<evidence type="ECO:0000256" key="2">
    <source>
        <dbReference type="ARBA" id="ARBA00000083"/>
    </source>
</evidence>
<dbReference type="Gene3D" id="3.40.50.720">
    <property type="entry name" value="NAD(P)-binding Rossmann-like Domain"/>
    <property type="match status" value="1"/>
</dbReference>
<name>A0AAN7SR22_9COLE</name>
<evidence type="ECO:0000256" key="10">
    <source>
        <dbReference type="ARBA" id="ARBA00031827"/>
    </source>
</evidence>
<keyword evidence="8" id="KW-0119">Carbohydrate metabolism</keyword>
<dbReference type="Gene3D" id="3.90.25.10">
    <property type="entry name" value="UDP-galactose 4-epimerase, domain 1"/>
    <property type="match status" value="1"/>
</dbReference>
<dbReference type="Pfam" id="PF01370">
    <property type="entry name" value="Epimerase"/>
    <property type="match status" value="1"/>
</dbReference>
<dbReference type="GO" id="GO:0003978">
    <property type="term" value="F:UDP-glucose 4-epimerase activity"/>
    <property type="evidence" value="ECO:0007669"/>
    <property type="project" value="UniProtKB-EC"/>
</dbReference>
<evidence type="ECO:0000256" key="1">
    <source>
        <dbReference type="ARBA" id="ARBA00000014"/>
    </source>
</evidence>
<dbReference type="AlphaFoldDB" id="A0AAN7SR22"/>
<dbReference type="SUPFAM" id="SSF51735">
    <property type="entry name" value="NAD(P)-binding Rossmann-fold domains"/>
    <property type="match status" value="1"/>
</dbReference>
<dbReference type="PANTHER" id="PTHR43725">
    <property type="entry name" value="UDP-GLUCOSE 4-EPIMERASE"/>
    <property type="match status" value="1"/>
</dbReference>
<keyword evidence="7" id="KW-0520">NAD</keyword>
<evidence type="ECO:0000259" key="11">
    <source>
        <dbReference type="Pfam" id="PF01370"/>
    </source>
</evidence>
<proteinExistence type="predicted"/>
<evidence type="ECO:0000256" key="8">
    <source>
        <dbReference type="ARBA" id="ARBA00023144"/>
    </source>
</evidence>
<sequence length="389" mass="44314">MFAKSTNEKPESIKRVEKVTGRLVIFYEVDICNKSELHKIFKLHKIDCVIHLAAFKYVGESVKTPLAYYVNNISTSLVLLEVMQECRVKKLIFSSSSNVYGNPKFLPVTEDHCTGQNCTNPYGRSKYFVEEILKDVCTSDPDWRVILLRYFAPSGAHRSGLIGEDPLSEHLNLIPCIAQVAAGQRTKIKIFGQDYNTRDGTCIRDYTHVTDIADGHVKALKKISEDLFKGWTAYNLAAGKGYTVLEIIKIFEKVAKRNIKYELFDRRTVGRSWQDDDLKTVKTTKVVGKRYIVLHAGNKNGFIPGADLVFSSSTKNSDYHGEMNQAAKLQNVQTLLEAHFGKEWAQHDNLEWYKNILKGLKDSENENSQDQEYEEEECNSLEDEIAIHI</sequence>
<evidence type="ECO:0000256" key="5">
    <source>
        <dbReference type="ARBA" id="ARBA00013175"/>
    </source>
</evidence>
<comment type="pathway">
    <text evidence="4">Carbohydrate metabolism; galactose metabolism.</text>
</comment>
<evidence type="ECO:0000256" key="9">
    <source>
        <dbReference type="ARBA" id="ARBA00023235"/>
    </source>
</evidence>
<feature type="domain" description="NAD-dependent epimerase/dehydratase" evidence="11">
    <location>
        <begin position="16"/>
        <end position="225"/>
    </location>
</feature>
<dbReference type="NCBIfam" id="TIGR01179">
    <property type="entry name" value="galE"/>
    <property type="match status" value="1"/>
</dbReference>
<organism evidence="12 13">
    <name type="scientific">Aquatica leii</name>
    <dbReference type="NCBI Taxonomy" id="1421715"/>
    <lineage>
        <taxon>Eukaryota</taxon>
        <taxon>Metazoa</taxon>
        <taxon>Ecdysozoa</taxon>
        <taxon>Arthropoda</taxon>
        <taxon>Hexapoda</taxon>
        <taxon>Insecta</taxon>
        <taxon>Pterygota</taxon>
        <taxon>Neoptera</taxon>
        <taxon>Endopterygota</taxon>
        <taxon>Coleoptera</taxon>
        <taxon>Polyphaga</taxon>
        <taxon>Elateriformia</taxon>
        <taxon>Elateroidea</taxon>
        <taxon>Lampyridae</taxon>
        <taxon>Luciolinae</taxon>
        <taxon>Aquatica</taxon>
    </lineage>
</organism>
<evidence type="ECO:0000256" key="7">
    <source>
        <dbReference type="ARBA" id="ARBA00023027"/>
    </source>
</evidence>
<dbReference type="Proteomes" id="UP001353858">
    <property type="component" value="Unassembled WGS sequence"/>
</dbReference>
<comment type="catalytic activity">
    <reaction evidence="2">
        <text>UDP-alpha-D-glucose = UDP-alpha-D-galactose</text>
        <dbReference type="Rhea" id="RHEA:22168"/>
        <dbReference type="ChEBI" id="CHEBI:58885"/>
        <dbReference type="ChEBI" id="CHEBI:66914"/>
        <dbReference type="EC" id="5.1.3.2"/>
    </reaction>
</comment>
<keyword evidence="9" id="KW-0413">Isomerase</keyword>
<evidence type="ECO:0000256" key="3">
    <source>
        <dbReference type="ARBA" id="ARBA00001911"/>
    </source>
</evidence>
<dbReference type="GO" id="GO:0005829">
    <property type="term" value="C:cytosol"/>
    <property type="evidence" value="ECO:0007669"/>
    <property type="project" value="TreeGrafter"/>
</dbReference>
<keyword evidence="8" id="KW-0299">Galactose metabolism</keyword>
<dbReference type="GO" id="GO:0003974">
    <property type="term" value="F:UDP-N-acetylglucosamine 4-epimerase activity"/>
    <property type="evidence" value="ECO:0007669"/>
    <property type="project" value="UniProtKB-EC"/>
</dbReference>